<feature type="compositionally biased region" description="Basic and acidic residues" evidence="1">
    <location>
        <begin position="64"/>
        <end position="73"/>
    </location>
</feature>
<evidence type="ECO:0000256" key="1">
    <source>
        <dbReference type="SAM" id="MobiDB-lite"/>
    </source>
</evidence>
<organism evidence="2 3">
    <name type="scientific">Puccinia triticina</name>
    <dbReference type="NCBI Taxonomy" id="208348"/>
    <lineage>
        <taxon>Eukaryota</taxon>
        <taxon>Fungi</taxon>
        <taxon>Dikarya</taxon>
        <taxon>Basidiomycota</taxon>
        <taxon>Pucciniomycotina</taxon>
        <taxon>Pucciniomycetes</taxon>
        <taxon>Pucciniales</taxon>
        <taxon>Pucciniaceae</taxon>
        <taxon>Puccinia</taxon>
    </lineage>
</organism>
<feature type="region of interest" description="Disordered" evidence="1">
    <location>
        <begin position="106"/>
        <end position="146"/>
    </location>
</feature>
<reference evidence="2" key="1">
    <citation type="submission" date="2022-10" db="EMBL/GenBank/DDBJ databases">
        <title>Puccinia triticina Genome sequencing and assembly.</title>
        <authorList>
            <person name="Li C."/>
        </authorList>
    </citation>
    <scope>NUCLEOTIDE SEQUENCE</scope>
    <source>
        <strain evidence="2">Pt15</strain>
    </source>
</reference>
<proteinExistence type="predicted"/>
<keyword evidence="3" id="KW-1185">Reference proteome</keyword>
<dbReference type="Proteomes" id="UP001164743">
    <property type="component" value="Chromosome 11A"/>
</dbReference>
<feature type="compositionally biased region" description="Acidic residues" evidence="1">
    <location>
        <begin position="131"/>
        <end position="146"/>
    </location>
</feature>
<evidence type="ECO:0000313" key="2">
    <source>
        <dbReference type="EMBL" id="WAQ89634.1"/>
    </source>
</evidence>
<gene>
    <name evidence="2" type="ORF">PtA15_11A324</name>
</gene>
<evidence type="ECO:0008006" key="4">
    <source>
        <dbReference type="Google" id="ProtNLM"/>
    </source>
</evidence>
<evidence type="ECO:0000313" key="3">
    <source>
        <dbReference type="Proteomes" id="UP001164743"/>
    </source>
</evidence>
<protein>
    <recommendedName>
        <fullName evidence="4">EKC/KEOPS complex subunit GON7</fullName>
    </recommendedName>
</protein>
<feature type="compositionally biased region" description="Basic and acidic residues" evidence="1">
    <location>
        <begin position="8"/>
        <end position="20"/>
    </location>
</feature>
<accession>A0ABY7CYE4</accession>
<feature type="region of interest" description="Disordered" evidence="1">
    <location>
        <begin position="54"/>
        <end position="73"/>
    </location>
</feature>
<dbReference type="EMBL" id="CP110431">
    <property type="protein sequence ID" value="WAQ89634.1"/>
    <property type="molecule type" value="Genomic_DNA"/>
</dbReference>
<feature type="region of interest" description="Disordered" evidence="1">
    <location>
        <begin position="1"/>
        <end position="42"/>
    </location>
</feature>
<name>A0ABY7CYE4_9BASI</name>
<dbReference type="GeneID" id="77802116"/>
<sequence>MLLPRNPIDPRRYASKESRLRSRGATAGAEDQGMASKDAGSSVAEVRLCLRLDMSTRSDGSAGEPKKHESELVERVASGGLSELAKSLARLRAQSNQTLTALINSYGAAETGKEKRVSEKLQAALAARSEPDDEDDEGDELEADED</sequence>
<dbReference type="RefSeq" id="XP_053025189.1">
    <property type="nucleotide sequence ID" value="XM_053161221.1"/>
</dbReference>